<organism evidence="2 3">
    <name type="scientific">Sulfobacillus thermosulfidooxidans (strain DSM 9293 / VKM B-1269 / AT-1)</name>
    <dbReference type="NCBI Taxonomy" id="929705"/>
    <lineage>
        <taxon>Bacteria</taxon>
        <taxon>Bacillati</taxon>
        <taxon>Bacillota</taxon>
        <taxon>Clostridia</taxon>
        <taxon>Eubacteriales</taxon>
        <taxon>Clostridiales Family XVII. Incertae Sedis</taxon>
        <taxon>Sulfobacillus</taxon>
    </lineage>
</organism>
<gene>
    <name evidence="2" type="ORF">SAMN00768000_3772</name>
</gene>
<keyword evidence="1" id="KW-1133">Transmembrane helix</keyword>
<proteinExistence type="predicted"/>
<protein>
    <submittedName>
        <fullName evidence="2">Nitrite reductase (NO-forming)</fullName>
    </submittedName>
</protein>
<feature type="transmembrane region" description="Helical" evidence="1">
    <location>
        <begin position="141"/>
        <end position="160"/>
    </location>
</feature>
<dbReference type="OrthoDB" id="5290932at2"/>
<evidence type="ECO:0000256" key="1">
    <source>
        <dbReference type="SAM" id="Phobius"/>
    </source>
</evidence>
<keyword evidence="1" id="KW-0472">Membrane</keyword>
<name>A0A1W1WPU3_SULTA</name>
<keyword evidence="3" id="KW-1185">Reference proteome</keyword>
<keyword evidence="1" id="KW-0812">Transmembrane</keyword>
<evidence type="ECO:0000313" key="3">
    <source>
        <dbReference type="Proteomes" id="UP000192660"/>
    </source>
</evidence>
<dbReference type="RefSeq" id="WP_084662343.1">
    <property type="nucleotide sequence ID" value="NZ_FWWY01000002.1"/>
</dbReference>
<sequence>MFKDPVSNKAWDNSGKEDSARKNRQKLVGGLRIVFGLFWLMDALLKWSPAFFHEYVGLLKAAAAGQPPWLHPWFHGWIALVSPHPDMWAFLTALIETVTALGLLLGFAQKLGYLIGSLFSLAIWSTAEGFGGPYTPGATDIGTSIIDFLVFVYLAAMQYMEGLPAYSLDRWIIAHWTPWRKIATFATDTTVSPAGKS</sequence>
<dbReference type="EMBL" id="FWWY01000002">
    <property type="protein sequence ID" value="SMC08229.1"/>
    <property type="molecule type" value="Genomic_DNA"/>
</dbReference>
<dbReference type="AlphaFoldDB" id="A0A1W1WPU3"/>
<reference evidence="3" key="1">
    <citation type="submission" date="2017-04" db="EMBL/GenBank/DDBJ databases">
        <authorList>
            <person name="Varghese N."/>
            <person name="Submissions S."/>
        </authorList>
    </citation>
    <scope>NUCLEOTIDE SEQUENCE [LARGE SCALE GENOMIC DNA]</scope>
    <source>
        <strain evidence="3">DSM 9293</strain>
    </source>
</reference>
<feature type="transmembrane region" description="Helical" evidence="1">
    <location>
        <begin position="27"/>
        <end position="45"/>
    </location>
</feature>
<accession>A0A1W1WPU3</accession>
<evidence type="ECO:0000313" key="2">
    <source>
        <dbReference type="EMBL" id="SMC08229.1"/>
    </source>
</evidence>
<dbReference type="Proteomes" id="UP000192660">
    <property type="component" value="Unassembled WGS sequence"/>
</dbReference>